<dbReference type="GO" id="GO:0005794">
    <property type="term" value="C:Golgi apparatus"/>
    <property type="evidence" value="ECO:0007669"/>
    <property type="project" value="TreeGrafter"/>
</dbReference>
<dbReference type="Pfam" id="PF00535">
    <property type="entry name" value="Glycos_transf_2"/>
    <property type="match status" value="1"/>
</dbReference>
<evidence type="ECO:0000259" key="3">
    <source>
        <dbReference type="Pfam" id="PF00535"/>
    </source>
</evidence>
<evidence type="ECO:0000313" key="5">
    <source>
        <dbReference type="Proteomes" id="UP000838878"/>
    </source>
</evidence>
<dbReference type="GO" id="GO:0006493">
    <property type="term" value="P:protein O-linked glycosylation"/>
    <property type="evidence" value="ECO:0007669"/>
    <property type="project" value="TreeGrafter"/>
</dbReference>
<dbReference type="OrthoDB" id="416652at2759"/>
<keyword evidence="2" id="KW-0812">Transmembrane</keyword>
<evidence type="ECO:0000313" key="4">
    <source>
        <dbReference type="EMBL" id="CAH0716769.1"/>
    </source>
</evidence>
<keyword evidence="1" id="KW-1015">Disulfide bond</keyword>
<dbReference type="GO" id="GO:0004653">
    <property type="term" value="F:polypeptide N-acetylgalactosaminyltransferase activity"/>
    <property type="evidence" value="ECO:0007669"/>
    <property type="project" value="TreeGrafter"/>
</dbReference>
<keyword evidence="2" id="KW-0472">Membrane</keyword>
<gene>
    <name evidence="4" type="ORF">BINO364_LOCUS3468</name>
</gene>
<evidence type="ECO:0000256" key="1">
    <source>
        <dbReference type="ARBA" id="ARBA00023157"/>
    </source>
</evidence>
<sequence length="298" mass="34002">MKLPVRKCYHAAKIGFFLIFVVTILTLFEHWRGGKRSTSAQTYDPEEGYEKEILEDEAKIIPGLGEGGAAAHLFGAAKRLGEESEKKLAINVYLSDRIAYNRTLKDHRNPACQRVVYDAELPSASVILIFHNEPYSVVVRTIWSVLNSARRDQPWYRKANFVDRETGRTMKLGYPNQDPNSQFVYLKEIILVDDNSTLPELKGKLSHYVRSRLPPDLIRILRLPDRVGLTRARLAGARYATGDVLIFLDAHCEAQQDWLRPLLQRIKDSNHSVVVPIIDVIEASNFYYSVQDSVTFQV</sequence>
<dbReference type="InterPro" id="IPR029044">
    <property type="entry name" value="Nucleotide-diphossugar_trans"/>
</dbReference>
<feature type="transmembrane region" description="Helical" evidence="2">
    <location>
        <begin position="12"/>
        <end position="31"/>
    </location>
</feature>
<dbReference type="PANTHER" id="PTHR11675">
    <property type="entry name" value="N-ACETYLGALACTOSAMINYLTRANSFERASE"/>
    <property type="match status" value="1"/>
</dbReference>
<feature type="domain" description="Glycosyltransferase 2-like" evidence="3">
    <location>
        <begin position="184"/>
        <end position="291"/>
    </location>
</feature>
<feature type="non-terminal residue" evidence="4">
    <location>
        <position position="298"/>
    </location>
</feature>
<dbReference type="Proteomes" id="UP000838878">
    <property type="component" value="Chromosome 11"/>
</dbReference>
<organism evidence="4 5">
    <name type="scientific">Brenthis ino</name>
    <name type="common">lesser marbled fritillary</name>
    <dbReference type="NCBI Taxonomy" id="405034"/>
    <lineage>
        <taxon>Eukaryota</taxon>
        <taxon>Metazoa</taxon>
        <taxon>Ecdysozoa</taxon>
        <taxon>Arthropoda</taxon>
        <taxon>Hexapoda</taxon>
        <taxon>Insecta</taxon>
        <taxon>Pterygota</taxon>
        <taxon>Neoptera</taxon>
        <taxon>Endopterygota</taxon>
        <taxon>Lepidoptera</taxon>
        <taxon>Glossata</taxon>
        <taxon>Ditrysia</taxon>
        <taxon>Papilionoidea</taxon>
        <taxon>Nymphalidae</taxon>
        <taxon>Heliconiinae</taxon>
        <taxon>Argynnini</taxon>
        <taxon>Brenthis</taxon>
    </lineage>
</organism>
<dbReference type="AlphaFoldDB" id="A0A8J9Y2U1"/>
<dbReference type="EMBL" id="OV170231">
    <property type="protein sequence ID" value="CAH0716769.1"/>
    <property type="molecule type" value="Genomic_DNA"/>
</dbReference>
<protein>
    <recommendedName>
        <fullName evidence="3">Glycosyltransferase 2-like domain-containing protein</fullName>
    </recommendedName>
</protein>
<keyword evidence="2" id="KW-1133">Transmembrane helix</keyword>
<dbReference type="Gene3D" id="3.90.550.10">
    <property type="entry name" value="Spore Coat Polysaccharide Biosynthesis Protein SpsA, Chain A"/>
    <property type="match status" value="2"/>
</dbReference>
<dbReference type="SUPFAM" id="SSF53448">
    <property type="entry name" value="Nucleotide-diphospho-sugar transferases"/>
    <property type="match status" value="1"/>
</dbReference>
<dbReference type="PANTHER" id="PTHR11675:SF43">
    <property type="entry name" value="POLYPEPTIDE N-ACETYLGALACTOSAMINYLTRANSFERASE 1"/>
    <property type="match status" value="1"/>
</dbReference>
<reference evidence="4" key="1">
    <citation type="submission" date="2021-12" db="EMBL/GenBank/DDBJ databases">
        <authorList>
            <person name="Martin H S."/>
        </authorList>
    </citation>
    <scope>NUCLEOTIDE SEQUENCE</scope>
</reference>
<dbReference type="InterPro" id="IPR001173">
    <property type="entry name" value="Glyco_trans_2-like"/>
</dbReference>
<evidence type="ECO:0000256" key="2">
    <source>
        <dbReference type="SAM" id="Phobius"/>
    </source>
</evidence>
<accession>A0A8J9Y2U1</accession>
<name>A0A8J9Y2U1_9NEOP</name>
<keyword evidence="5" id="KW-1185">Reference proteome</keyword>
<proteinExistence type="predicted"/>